<dbReference type="EMBL" id="AP019779">
    <property type="protein sequence ID" value="BBL62638.1"/>
    <property type="molecule type" value="Genomic_DNA"/>
</dbReference>
<proteinExistence type="predicted"/>
<protein>
    <submittedName>
        <fullName evidence="1">Uncharacterized protein</fullName>
    </submittedName>
</protein>
<sequence>MFKKISKGESADFDGYLLDVKQLKKIQKDLRILDKIEEIVRKQNNVFFIDKNN</sequence>
<organism evidence="1 2">
    <name type="scientific">Methanobrevibacter arboriphilus</name>
    <dbReference type="NCBI Taxonomy" id="39441"/>
    <lineage>
        <taxon>Archaea</taxon>
        <taxon>Methanobacteriati</taxon>
        <taxon>Methanobacteriota</taxon>
        <taxon>Methanomada group</taxon>
        <taxon>Methanobacteria</taxon>
        <taxon>Methanobacteriales</taxon>
        <taxon>Methanobacteriaceae</taxon>
        <taxon>Methanobrevibacter</taxon>
    </lineage>
</organism>
<keyword evidence="2" id="KW-1185">Reference proteome</keyword>
<evidence type="ECO:0000313" key="2">
    <source>
        <dbReference type="Proteomes" id="UP000825015"/>
    </source>
</evidence>
<evidence type="ECO:0000313" key="1">
    <source>
        <dbReference type="EMBL" id="BBL62638.1"/>
    </source>
</evidence>
<name>A0ACA8R528_METAZ</name>
<reference evidence="1" key="1">
    <citation type="submission" date="2019-06" db="EMBL/GenBank/DDBJ databases">
        <title>Complete genome sequence of Methanobrevibacter arboriphilus strain SA.</title>
        <authorList>
            <person name="Asakawa S."/>
        </authorList>
    </citation>
    <scope>NUCLEOTIDE SEQUENCE</scope>
    <source>
        <strain evidence="1">SA</strain>
    </source>
</reference>
<accession>A0ACA8R528</accession>
<gene>
    <name evidence="1" type="ORF">MarbSA_16780</name>
</gene>
<dbReference type="Proteomes" id="UP000825015">
    <property type="component" value="Chromosome"/>
</dbReference>